<evidence type="ECO:0000256" key="1">
    <source>
        <dbReference type="ARBA" id="ARBA00004123"/>
    </source>
</evidence>
<organism evidence="18 19">
    <name type="scientific">Stichopus japonicus</name>
    <name type="common">Sea cucumber</name>
    <dbReference type="NCBI Taxonomy" id="307972"/>
    <lineage>
        <taxon>Eukaryota</taxon>
        <taxon>Metazoa</taxon>
        <taxon>Echinodermata</taxon>
        <taxon>Eleutherozoa</taxon>
        <taxon>Echinozoa</taxon>
        <taxon>Holothuroidea</taxon>
        <taxon>Aspidochirotacea</taxon>
        <taxon>Aspidochirotida</taxon>
        <taxon>Stichopodidae</taxon>
        <taxon>Apostichopus</taxon>
    </lineage>
</organism>
<dbReference type="PANTHER" id="PTHR24379">
    <property type="entry name" value="KRAB AND ZINC FINGER DOMAIN-CONTAINING"/>
    <property type="match status" value="1"/>
</dbReference>
<dbReference type="EMBL" id="MRZV01000024">
    <property type="protein sequence ID" value="PIK61815.1"/>
    <property type="molecule type" value="Genomic_DNA"/>
</dbReference>
<keyword evidence="10" id="KW-0805">Transcription regulation</keyword>
<feature type="compositionally biased region" description="Polar residues" evidence="16">
    <location>
        <begin position="105"/>
        <end position="124"/>
    </location>
</feature>
<keyword evidence="7 15" id="KW-0863">Zinc-finger</keyword>
<evidence type="ECO:0000256" key="14">
    <source>
        <dbReference type="ARBA" id="ARBA00023242"/>
    </source>
</evidence>
<evidence type="ECO:0000259" key="17">
    <source>
        <dbReference type="PROSITE" id="PS50157"/>
    </source>
</evidence>
<evidence type="ECO:0000256" key="8">
    <source>
        <dbReference type="ARBA" id="ARBA00022782"/>
    </source>
</evidence>
<reference evidence="18 19" key="1">
    <citation type="journal article" date="2017" name="PLoS Biol.">
        <title>The sea cucumber genome provides insights into morphological evolution and visceral regeneration.</title>
        <authorList>
            <person name="Zhang X."/>
            <person name="Sun L."/>
            <person name="Yuan J."/>
            <person name="Sun Y."/>
            <person name="Gao Y."/>
            <person name="Zhang L."/>
            <person name="Li S."/>
            <person name="Dai H."/>
            <person name="Hamel J.F."/>
            <person name="Liu C."/>
            <person name="Yu Y."/>
            <person name="Liu S."/>
            <person name="Lin W."/>
            <person name="Guo K."/>
            <person name="Jin S."/>
            <person name="Xu P."/>
            <person name="Storey K.B."/>
            <person name="Huan P."/>
            <person name="Zhang T."/>
            <person name="Zhou Y."/>
            <person name="Zhang J."/>
            <person name="Lin C."/>
            <person name="Li X."/>
            <person name="Xing L."/>
            <person name="Huo D."/>
            <person name="Sun M."/>
            <person name="Wang L."/>
            <person name="Mercier A."/>
            <person name="Li F."/>
            <person name="Yang H."/>
            <person name="Xiang J."/>
        </authorList>
    </citation>
    <scope>NUCLEOTIDE SEQUENCE [LARGE SCALE GENOMIC DNA]</scope>
    <source>
        <strain evidence="18">Shaxun</strain>
        <tissue evidence="18">Muscle</tissue>
    </source>
</reference>
<dbReference type="OrthoDB" id="10014897at2759"/>
<evidence type="ECO:0000256" key="6">
    <source>
        <dbReference type="ARBA" id="ARBA00022737"/>
    </source>
</evidence>
<dbReference type="Gene3D" id="3.30.160.60">
    <property type="entry name" value="Classic Zinc Finger"/>
    <property type="match status" value="5"/>
</dbReference>
<comment type="similarity">
    <text evidence="2">Belongs to the krueppel C2H2-type zinc-finger protein family.</text>
</comment>
<dbReference type="AlphaFoldDB" id="A0A2G8LNK1"/>
<evidence type="ECO:0000256" key="4">
    <source>
        <dbReference type="ARBA" id="ARBA00022491"/>
    </source>
</evidence>
<dbReference type="InterPro" id="IPR036236">
    <property type="entry name" value="Znf_C2H2_sf"/>
</dbReference>
<dbReference type="Pfam" id="PF00096">
    <property type="entry name" value="zf-C2H2"/>
    <property type="match status" value="1"/>
</dbReference>
<feature type="compositionally biased region" description="Low complexity" evidence="16">
    <location>
        <begin position="125"/>
        <end position="140"/>
    </location>
</feature>
<dbReference type="PANTHER" id="PTHR24379:SF128">
    <property type="entry name" value="C2H2-TYPE DOMAIN-CONTAINING PROTEIN"/>
    <property type="match status" value="1"/>
</dbReference>
<dbReference type="PROSITE" id="PS50157">
    <property type="entry name" value="ZINC_FINGER_C2H2_2"/>
    <property type="match status" value="8"/>
</dbReference>
<keyword evidence="4" id="KW-0678">Repressor</keyword>
<feature type="compositionally biased region" description="Basic and acidic residues" evidence="16">
    <location>
        <begin position="343"/>
        <end position="365"/>
    </location>
</feature>
<feature type="domain" description="C2H2-type" evidence="17">
    <location>
        <begin position="19"/>
        <end position="43"/>
    </location>
</feature>
<keyword evidence="14" id="KW-0539">Nucleus</keyword>
<keyword evidence="13" id="KW-0804">Transcription</keyword>
<protein>
    <submittedName>
        <fullName evidence="18">Putative zinc finger protein</fullName>
    </submittedName>
</protein>
<evidence type="ECO:0000256" key="15">
    <source>
        <dbReference type="PROSITE-ProRule" id="PRU00042"/>
    </source>
</evidence>
<dbReference type="Proteomes" id="UP000230750">
    <property type="component" value="Unassembled WGS sequence"/>
</dbReference>
<proteinExistence type="inferred from homology"/>
<dbReference type="STRING" id="307972.A0A2G8LNK1"/>
<comment type="subcellular location">
    <subcellularLocation>
        <location evidence="1">Nucleus</location>
    </subcellularLocation>
</comment>
<dbReference type="InterPro" id="IPR036280">
    <property type="entry name" value="Multihaem_cyt_sf"/>
</dbReference>
<dbReference type="InterPro" id="IPR013087">
    <property type="entry name" value="Znf_C2H2_type"/>
</dbReference>
<evidence type="ECO:0000256" key="3">
    <source>
        <dbReference type="ARBA" id="ARBA00022473"/>
    </source>
</evidence>
<feature type="domain" description="C2H2-type" evidence="17">
    <location>
        <begin position="310"/>
        <end position="338"/>
    </location>
</feature>
<evidence type="ECO:0000313" key="19">
    <source>
        <dbReference type="Proteomes" id="UP000230750"/>
    </source>
</evidence>
<evidence type="ECO:0000313" key="18">
    <source>
        <dbReference type="EMBL" id="PIK61815.1"/>
    </source>
</evidence>
<feature type="region of interest" description="Disordered" evidence="16">
    <location>
        <begin position="339"/>
        <end position="372"/>
    </location>
</feature>
<sequence>MDHFRNVHGLQNTAHPSKLPCPQCTKTYPNTKILHEHIRRSHAQPLDRMRYPCPYCIKQNLFDSIEQLQLHVEVIHKSEQEPIYLCPQEECKSHFNSDKDLKLHVQQQHPDHSSNGSVSQQWRESPNPSTPTRSSPSIPNALKQRYASNSSNSFHQDDLSANDSHVSCPICQKKFPVEDEMYKHSLVHFKDESLEYACKDCGKLFKRPDELQKHLFEIHAHHLYKCSLCKEIFDCKVSIQVHFAVKHSNETKTMGCIKCGVPFGTEMDLLKHVKVDHLNILNYHKCLFCNHTFSSEVDLQCHLVTHSQIYKCSACHIPFGSKDAFQEHLKTVHQVPQDAVLDNEEHRHENGKPSKKRCLENEGKPGEQPAEEDVGQEGCFVCQICDDKFPLKMLLDLHHQSKHNLRARSVSTSPASNPSPKDEIDGIKYSCVVCSKHFSSRQKVLDHVHCHASKATSSSPEMVSLSVPSCVCHFCQRPVKTESDFMWHTQVHQTDISTPSNHVRCIVCLQLLPPVGAVNPRPVSSAGVLGS</sequence>
<evidence type="ECO:0000256" key="10">
    <source>
        <dbReference type="ARBA" id="ARBA00023015"/>
    </source>
</evidence>
<feature type="domain" description="C2H2-type" evidence="17">
    <location>
        <begin position="196"/>
        <end position="220"/>
    </location>
</feature>
<feature type="domain" description="C2H2-type" evidence="17">
    <location>
        <begin position="429"/>
        <end position="456"/>
    </location>
</feature>
<dbReference type="SMART" id="SM00355">
    <property type="entry name" value="ZnF_C2H2"/>
    <property type="match status" value="12"/>
</dbReference>
<comment type="caution">
    <text evidence="18">The sequence shown here is derived from an EMBL/GenBank/DDBJ whole genome shotgun (WGS) entry which is preliminary data.</text>
</comment>
<feature type="domain" description="C2H2-type" evidence="17">
    <location>
        <begin position="284"/>
        <end position="307"/>
    </location>
</feature>
<gene>
    <name evidence="18" type="ORF">BSL78_01270</name>
</gene>
<feature type="domain" description="C2H2-type" evidence="17">
    <location>
        <begin position="84"/>
        <end position="114"/>
    </location>
</feature>
<evidence type="ECO:0000256" key="9">
    <source>
        <dbReference type="ARBA" id="ARBA00022833"/>
    </source>
</evidence>
<dbReference type="GO" id="GO:0008270">
    <property type="term" value="F:zinc ion binding"/>
    <property type="evidence" value="ECO:0007669"/>
    <property type="project" value="UniProtKB-KW"/>
</dbReference>
<evidence type="ECO:0000256" key="7">
    <source>
        <dbReference type="ARBA" id="ARBA00022771"/>
    </source>
</evidence>
<evidence type="ECO:0000256" key="11">
    <source>
        <dbReference type="ARBA" id="ARBA00023125"/>
    </source>
</evidence>
<dbReference type="PROSITE" id="PS00028">
    <property type="entry name" value="ZINC_FINGER_C2H2_1"/>
    <property type="match status" value="10"/>
</dbReference>
<keyword evidence="6" id="KW-0677">Repeat</keyword>
<evidence type="ECO:0000256" key="5">
    <source>
        <dbReference type="ARBA" id="ARBA00022723"/>
    </source>
</evidence>
<evidence type="ECO:0000256" key="2">
    <source>
        <dbReference type="ARBA" id="ARBA00006991"/>
    </source>
</evidence>
<feature type="domain" description="C2H2-type" evidence="17">
    <location>
        <begin position="166"/>
        <end position="193"/>
    </location>
</feature>
<keyword evidence="12" id="KW-0010">Activator</keyword>
<keyword evidence="9" id="KW-0862">Zinc</keyword>
<dbReference type="SUPFAM" id="SSF48695">
    <property type="entry name" value="Multiheme cytochromes"/>
    <property type="match status" value="1"/>
</dbReference>
<evidence type="ECO:0000256" key="16">
    <source>
        <dbReference type="SAM" id="MobiDB-lite"/>
    </source>
</evidence>
<accession>A0A2G8LNK1</accession>
<keyword evidence="3" id="KW-0217">Developmental protein</keyword>
<dbReference type="FunFam" id="3.30.160.60:FF:000167">
    <property type="entry name" value="Zinc finger protein 521"/>
    <property type="match status" value="1"/>
</dbReference>
<dbReference type="SUPFAM" id="SSF57667">
    <property type="entry name" value="beta-beta-alpha zinc fingers"/>
    <property type="match status" value="2"/>
</dbReference>
<keyword evidence="19" id="KW-1185">Reference proteome</keyword>
<evidence type="ECO:0000256" key="12">
    <source>
        <dbReference type="ARBA" id="ARBA00023159"/>
    </source>
</evidence>
<keyword evidence="8" id="KW-0221">Differentiation</keyword>
<feature type="region of interest" description="Disordered" evidence="16">
    <location>
        <begin position="104"/>
        <end position="140"/>
    </location>
</feature>
<keyword evidence="11" id="KW-0238">DNA-binding</keyword>
<feature type="domain" description="C2H2-type" evidence="17">
    <location>
        <begin position="224"/>
        <end position="252"/>
    </location>
</feature>
<evidence type="ECO:0000256" key="13">
    <source>
        <dbReference type="ARBA" id="ARBA00023163"/>
    </source>
</evidence>
<name>A0A2G8LNK1_STIJA</name>
<keyword evidence="5" id="KW-0479">Metal-binding</keyword>